<evidence type="ECO:0000259" key="7">
    <source>
        <dbReference type="PROSITE" id="PS50106"/>
    </source>
</evidence>
<dbReference type="InterPro" id="IPR004447">
    <property type="entry name" value="Peptidase_S41A"/>
</dbReference>
<evidence type="ECO:0000313" key="8">
    <source>
        <dbReference type="EMBL" id="SKD09911.1"/>
    </source>
</evidence>
<dbReference type="PANTHER" id="PTHR32060">
    <property type="entry name" value="TAIL-SPECIFIC PROTEASE"/>
    <property type="match status" value="1"/>
</dbReference>
<comment type="similarity">
    <text evidence="1 5">Belongs to the peptidase S41A family.</text>
</comment>
<dbReference type="SUPFAM" id="SSF50156">
    <property type="entry name" value="PDZ domain-like"/>
    <property type="match status" value="1"/>
</dbReference>
<dbReference type="Gene3D" id="3.30.750.44">
    <property type="match status" value="1"/>
</dbReference>
<dbReference type="AlphaFoldDB" id="A0A1T5PB18"/>
<dbReference type="Pfam" id="PF22694">
    <property type="entry name" value="CtpB_N-like"/>
    <property type="match status" value="1"/>
</dbReference>
<dbReference type="Gene3D" id="3.90.226.10">
    <property type="entry name" value="2-enoyl-CoA Hydratase, Chain A, domain 1"/>
    <property type="match status" value="1"/>
</dbReference>
<keyword evidence="9" id="KW-1185">Reference proteome</keyword>
<dbReference type="InterPro" id="IPR036034">
    <property type="entry name" value="PDZ_sf"/>
</dbReference>
<dbReference type="SMART" id="SM00228">
    <property type="entry name" value="PDZ"/>
    <property type="match status" value="1"/>
</dbReference>
<dbReference type="Pfam" id="PF17820">
    <property type="entry name" value="PDZ_6"/>
    <property type="match status" value="1"/>
</dbReference>
<evidence type="ECO:0000256" key="3">
    <source>
        <dbReference type="ARBA" id="ARBA00022801"/>
    </source>
</evidence>
<sequence length="542" mass="59956">MLLKRYSLITMGLVGLSLSLKAQVNPKEKLWQTLKTIQGNYVDSLTDETLVNAAIAGMMRELDPHSRYFSGVESAQMQEAMKGKFAGIGIQFLVEKDTAYITQVISGGPAEKAGLQAGDRIISIDNIPVTGTTNFEVMKKIRGEKGKPLTLVVRRRNNPADITKEIVRDVVADRSVRAAYMVNDSIGYISLRIFSETTRNEIDKAITDLQAKGMKNLILDLQGNGGGYVEAAIGVADEFLPKDKLVFYSVGRDKGKDYYYTGGFGRFMEGRLVVLIDQYTASASEILTGALQDWDRAAIVGRRSFGKGLMQRPVPVFDGSVLELTGARYYTPSGRSIQKPYHGSSYSDNVYTRLASGELTNEKVIHFPDSLKFTTLTGKRTVYGGGGIMPDRFIPLDTVEYNGWLQDVADHQLTGKITFDYLDTNRAKLLADYKDFKAFNQQYNVPDYLVQEVVGSAQAAGLPLLPGSKDRILPLLSLEIKGQLAAQLFAGNDYYLQVLNTDNGSFKEAMRLLEQPALMNNLLKPAPVAKEKVKETRKAKKK</sequence>
<dbReference type="InterPro" id="IPR001478">
    <property type="entry name" value="PDZ"/>
</dbReference>
<dbReference type="STRING" id="393003.SAMN05660461_5805"/>
<proteinExistence type="inferred from homology"/>
<gene>
    <name evidence="8" type="ORF">SAMN05660461_5805</name>
</gene>
<dbReference type="RefSeq" id="WP_079473047.1">
    <property type="nucleotide sequence ID" value="NZ_FUZZ01000005.1"/>
</dbReference>
<dbReference type="InterPro" id="IPR005151">
    <property type="entry name" value="Tail-specific_protease"/>
</dbReference>
<keyword evidence="6" id="KW-0732">Signal</keyword>
<feature type="chain" id="PRO_5012278797" evidence="6">
    <location>
        <begin position="23"/>
        <end position="542"/>
    </location>
</feature>
<dbReference type="CDD" id="cd07560">
    <property type="entry name" value="Peptidase_S41_CPP"/>
    <property type="match status" value="1"/>
</dbReference>
<dbReference type="PANTHER" id="PTHR32060:SF30">
    <property type="entry name" value="CARBOXY-TERMINAL PROCESSING PROTEASE CTPA"/>
    <property type="match status" value="1"/>
</dbReference>
<keyword evidence="4 5" id="KW-0720">Serine protease</keyword>
<dbReference type="GO" id="GO:0030288">
    <property type="term" value="C:outer membrane-bounded periplasmic space"/>
    <property type="evidence" value="ECO:0007669"/>
    <property type="project" value="TreeGrafter"/>
</dbReference>
<dbReference type="GO" id="GO:0006508">
    <property type="term" value="P:proteolysis"/>
    <property type="evidence" value="ECO:0007669"/>
    <property type="project" value="UniProtKB-KW"/>
</dbReference>
<dbReference type="GO" id="GO:0008236">
    <property type="term" value="F:serine-type peptidase activity"/>
    <property type="evidence" value="ECO:0007669"/>
    <property type="project" value="UniProtKB-KW"/>
</dbReference>
<name>A0A1T5PB18_9BACT</name>
<dbReference type="Pfam" id="PF03572">
    <property type="entry name" value="Peptidase_S41"/>
    <property type="match status" value="1"/>
</dbReference>
<dbReference type="InterPro" id="IPR029045">
    <property type="entry name" value="ClpP/crotonase-like_dom_sf"/>
</dbReference>
<dbReference type="GO" id="GO:0004175">
    <property type="term" value="F:endopeptidase activity"/>
    <property type="evidence" value="ECO:0007669"/>
    <property type="project" value="TreeGrafter"/>
</dbReference>
<dbReference type="Proteomes" id="UP000190166">
    <property type="component" value="Unassembled WGS sequence"/>
</dbReference>
<dbReference type="CDD" id="cd06782">
    <property type="entry name" value="cpPDZ_CPP-like"/>
    <property type="match status" value="1"/>
</dbReference>
<feature type="domain" description="PDZ" evidence="7">
    <location>
        <begin position="74"/>
        <end position="156"/>
    </location>
</feature>
<protein>
    <submittedName>
        <fullName evidence="8">Carboxyl-terminal processing protease</fullName>
    </submittedName>
</protein>
<dbReference type="NCBIfam" id="TIGR00225">
    <property type="entry name" value="prc"/>
    <property type="match status" value="1"/>
</dbReference>
<dbReference type="InterPro" id="IPR041489">
    <property type="entry name" value="PDZ_6"/>
</dbReference>
<keyword evidence="2 5" id="KW-0645">Protease</keyword>
<reference evidence="8 9" key="1">
    <citation type="submission" date="2017-02" db="EMBL/GenBank/DDBJ databases">
        <authorList>
            <person name="Peterson S.W."/>
        </authorList>
    </citation>
    <scope>NUCLEOTIDE SEQUENCE [LARGE SCALE GENOMIC DNA]</scope>
    <source>
        <strain evidence="8 9">DSM 18108</strain>
    </source>
</reference>
<evidence type="ECO:0000256" key="1">
    <source>
        <dbReference type="ARBA" id="ARBA00009179"/>
    </source>
</evidence>
<organism evidence="8 9">
    <name type="scientific">Chitinophaga ginsengisegetis</name>
    <dbReference type="NCBI Taxonomy" id="393003"/>
    <lineage>
        <taxon>Bacteria</taxon>
        <taxon>Pseudomonadati</taxon>
        <taxon>Bacteroidota</taxon>
        <taxon>Chitinophagia</taxon>
        <taxon>Chitinophagales</taxon>
        <taxon>Chitinophagaceae</taxon>
        <taxon>Chitinophaga</taxon>
    </lineage>
</organism>
<evidence type="ECO:0000256" key="6">
    <source>
        <dbReference type="SAM" id="SignalP"/>
    </source>
</evidence>
<accession>A0A1T5PB18</accession>
<evidence type="ECO:0000256" key="4">
    <source>
        <dbReference type="ARBA" id="ARBA00022825"/>
    </source>
</evidence>
<evidence type="ECO:0000256" key="2">
    <source>
        <dbReference type="ARBA" id="ARBA00022670"/>
    </source>
</evidence>
<dbReference type="EMBL" id="FUZZ01000005">
    <property type="protein sequence ID" value="SKD09911.1"/>
    <property type="molecule type" value="Genomic_DNA"/>
</dbReference>
<dbReference type="SUPFAM" id="SSF52096">
    <property type="entry name" value="ClpP/crotonase"/>
    <property type="match status" value="1"/>
</dbReference>
<feature type="signal peptide" evidence="6">
    <location>
        <begin position="1"/>
        <end position="22"/>
    </location>
</feature>
<dbReference type="Gene3D" id="2.30.42.10">
    <property type="match status" value="1"/>
</dbReference>
<keyword evidence="3 5" id="KW-0378">Hydrolase</keyword>
<dbReference type="SMART" id="SM00245">
    <property type="entry name" value="TSPc"/>
    <property type="match status" value="1"/>
</dbReference>
<dbReference type="InterPro" id="IPR055210">
    <property type="entry name" value="CtpA/B_N"/>
</dbReference>
<dbReference type="GO" id="GO:0007165">
    <property type="term" value="P:signal transduction"/>
    <property type="evidence" value="ECO:0007669"/>
    <property type="project" value="TreeGrafter"/>
</dbReference>
<dbReference type="PROSITE" id="PS50106">
    <property type="entry name" value="PDZ"/>
    <property type="match status" value="1"/>
</dbReference>
<evidence type="ECO:0000256" key="5">
    <source>
        <dbReference type="RuleBase" id="RU004404"/>
    </source>
</evidence>
<evidence type="ECO:0000313" key="9">
    <source>
        <dbReference type="Proteomes" id="UP000190166"/>
    </source>
</evidence>